<feature type="compositionally biased region" description="Basic and acidic residues" evidence="1">
    <location>
        <begin position="1"/>
        <end position="35"/>
    </location>
</feature>
<proteinExistence type="predicted"/>
<evidence type="ECO:0000313" key="3">
    <source>
        <dbReference type="Proteomes" id="UP000528460"/>
    </source>
</evidence>
<gene>
    <name evidence="2" type="ORF">HNS30_08905</name>
</gene>
<comment type="caution">
    <text evidence="2">The sequence shown here is derived from an EMBL/GenBank/DDBJ whole genome shotgun (WGS) entry which is preliminary data.</text>
</comment>
<protein>
    <submittedName>
        <fullName evidence="2">Uncharacterized protein</fullName>
    </submittedName>
</protein>
<evidence type="ECO:0000313" key="2">
    <source>
        <dbReference type="EMBL" id="NOK09148.1"/>
    </source>
</evidence>
<sequence>MDKQDMQKPKKLSLKRETVRLLSKPDGELNGRKDLTSPYCTEGGPKCEV</sequence>
<organism evidence="2 3">
    <name type="scientific">Corallococcus exercitus</name>
    <dbReference type="NCBI Taxonomy" id="2316736"/>
    <lineage>
        <taxon>Bacteria</taxon>
        <taxon>Pseudomonadati</taxon>
        <taxon>Myxococcota</taxon>
        <taxon>Myxococcia</taxon>
        <taxon>Myxococcales</taxon>
        <taxon>Cystobacterineae</taxon>
        <taxon>Myxococcaceae</taxon>
        <taxon>Corallococcus</taxon>
    </lineage>
</organism>
<dbReference type="EMBL" id="JABFJW010000049">
    <property type="protein sequence ID" value="NOK09148.1"/>
    <property type="molecule type" value="Genomic_DNA"/>
</dbReference>
<feature type="region of interest" description="Disordered" evidence="1">
    <location>
        <begin position="1"/>
        <end position="49"/>
    </location>
</feature>
<reference evidence="2 3" key="1">
    <citation type="submission" date="2020-05" db="EMBL/GenBank/DDBJ databases">
        <authorList>
            <person name="Whitworth D."/>
        </authorList>
    </citation>
    <scope>NUCLEOTIDE SEQUENCE [LARGE SCALE GENOMIC DNA]</scope>
    <source>
        <strain evidence="2 3">CA046A</strain>
    </source>
</reference>
<dbReference type="AlphaFoldDB" id="A0A7Y4JQ76"/>
<dbReference type="RefSeq" id="WP_171413354.1">
    <property type="nucleotide sequence ID" value="NZ_JABFJW010000049.1"/>
</dbReference>
<dbReference type="Proteomes" id="UP000528460">
    <property type="component" value="Unassembled WGS sequence"/>
</dbReference>
<evidence type="ECO:0000256" key="1">
    <source>
        <dbReference type="SAM" id="MobiDB-lite"/>
    </source>
</evidence>
<name>A0A7Y4JQ76_9BACT</name>
<accession>A0A7Y4JQ76</accession>